<dbReference type="Proteomes" id="UP000190042">
    <property type="component" value="Unassembled WGS sequence"/>
</dbReference>
<evidence type="ECO:0000256" key="3">
    <source>
        <dbReference type="ARBA" id="ARBA00022475"/>
    </source>
</evidence>
<name>A0A1T4XZ20_9BACL</name>
<evidence type="ECO:0000256" key="1">
    <source>
        <dbReference type="ARBA" id="ARBA00004429"/>
    </source>
</evidence>
<feature type="domain" description="Tripartite ATP-independent periplasmic transporters DctQ component" evidence="10">
    <location>
        <begin position="26"/>
        <end position="158"/>
    </location>
</feature>
<dbReference type="PANTHER" id="PTHR35011">
    <property type="entry name" value="2,3-DIKETO-L-GULONATE TRAP TRANSPORTER SMALL PERMEASE PROTEIN YIAM"/>
    <property type="match status" value="1"/>
</dbReference>
<evidence type="ECO:0000256" key="9">
    <source>
        <dbReference type="SAM" id="Phobius"/>
    </source>
</evidence>
<evidence type="ECO:0000256" key="8">
    <source>
        <dbReference type="ARBA" id="ARBA00038436"/>
    </source>
</evidence>
<keyword evidence="5 9" id="KW-0812">Transmembrane</keyword>
<feature type="transmembrane region" description="Helical" evidence="9">
    <location>
        <begin position="131"/>
        <end position="152"/>
    </location>
</feature>
<dbReference type="EMBL" id="FUYJ01000002">
    <property type="protein sequence ID" value="SKA94804.1"/>
    <property type="molecule type" value="Genomic_DNA"/>
</dbReference>
<keyword evidence="4" id="KW-0997">Cell inner membrane</keyword>
<dbReference type="InterPro" id="IPR007387">
    <property type="entry name" value="TRAP_DctQ"/>
</dbReference>
<sequence>MAPIKKGFEKIEKICLVLSAAALFIMMVWIFADVIMRYFFNSPIAGTMEITSEYFMVIIVYLGISYTLKHNGHVKVDLLESKLSKSFKVALSIFKDLLVLIILGLMLVSNINLFFDYYERGITSVGSIEYLLAPAFLVMALGVLMVIARLIFNVVESISSLSKQEVNEETTVINLREEAGVKR</sequence>
<evidence type="ECO:0000313" key="11">
    <source>
        <dbReference type="EMBL" id="SKA94804.1"/>
    </source>
</evidence>
<gene>
    <name evidence="11" type="ORF">SAMN04244570_1477</name>
</gene>
<reference evidence="12" key="1">
    <citation type="submission" date="2017-02" db="EMBL/GenBank/DDBJ databases">
        <authorList>
            <person name="Varghese N."/>
            <person name="Submissions S."/>
        </authorList>
    </citation>
    <scope>NUCLEOTIDE SEQUENCE [LARGE SCALE GENOMIC DNA]</scope>
    <source>
        <strain evidence="12">DSM 23966</strain>
    </source>
</reference>
<protein>
    <submittedName>
        <fullName evidence="11">TRAP-type C4-dicarboxylate transport system, small permease component</fullName>
    </submittedName>
</protein>
<organism evidence="11 12">
    <name type="scientific">Sporosarcina newyorkensis</name>
    <dbReference type="NCBI Taxonomy" id="759851"/>
    <lineage>
        <taxon>Bacteria</taxon>
        <taxon>Bacillati</taxon>
        <taxon>Bacillota</taxon>
        <taxon>Bacilli</taxon>
        <taxon>Bacillales</taxon>
        <taxon>Caryophanaceae</taxon>
        <taxon>Sporosarcina</taxon>
    </lineage>
</organism>
<keyword evidence="7 9" id="KW-0472">Membrane</keyword>
<dbReference type="InterPro" id="IPR055348">
    <property type="entry name" value="DctQ"/>
</dbReference>
<evidence type="ECO:0000256" key="6">
    <source>
        <dbReference type="ARBA" id="ARBA00022989"/>
    </source>
</evidence>
<feature type="transmembrane region" description="Helical" evidence="9">
    <location>
        <begin position="52"/>
        <end position="68"/>
    </location>
</feature>
<keyword evidence="3" id="KW-1003">Cell membrane</keyword>
<keyword evidence="2" id="KW-0813">Transport</keyword>
<feature type="transmembrane region" description="Helical" evidence="9">
    <location>
        <begin position="89"/>
        <end position="111"/>
    </location>
</feature>
<comment type="similarity">
    <text evidence="8">Belongs to the TRAP transporter small permease family.</text>
</comment>
<evidence type="ECO:0000256" key="2">
    <source>
        <dbReference type="ARBA" id="ARBA00022448"/>
    </source>
</evidence>
<comment type="subcellular location">
    <subcellularLocation>
        <location evidence="1">Cell inner membrane</location>
        <topology evidence="1">Multi-pass membrane protein</topology>
    </subcellularLocation>
</comment>
<keyword evidence="12" id="KW-1185">Reference proteome</keyword>
<dbReference type="RefSeq" id="WP_078817126.1">
    <property type="nucleotide sequence ID" value="NZ_FUYJ01000002.1"/>
</dbReference>
<dbReference type="GO" id="GO:0005886">
    <property type="term" value="C:plasma membrane"/>
    <property type="evidence" value="ECO:0007669"/>
    <property type="project" value="UniProtKB-SubCell"/>
</dbReference>
<dbReference type="Pfam" id="PF04290">
    <property type="entry name" value="DctQ"/>
    <property type="match status" value="1"/>
</dbReference>
<evidence type="ECO:0000256" key="4">
    <source>
        <dbReference type="ARBA" id="ARBA00022519"/>
    </source>
</evidence>
<evidence type="ECO:0000313" key="12">
    <source>
        <dbReference type="Proteomes" id="UP000190042"/>
    </source>
</evidence>
<evidence type="ECO:0000259" key="10">
    <source>
        <dbReference type="Pfam" id="PF04290"/>
    </source>
</evidence>
<feature type="transmembrane region" description="Helical" evidence="9">
    <location>
        <begin position="14"/>
        <end position="32"/>
    </location>
</feature>
<dbReference type="AlphaFoldDB" id="A0A1T4XZ20"/>
<proteinExistence type="inferred from homology"/>
<keyword evidence="6 9" id="KW-1133">Transmembrane helix</keyword>
<accession>A0A1T4XZ20</accession>
<evidence type="ECO:0000256" key="5">
    <source>
        <dbReference type="ARBA" id="ARBA00022692"/>
    </source>
</evidence>
<evidence type="ECO:0000256" key="7">
    <source>
        <dbReference type="ARBA" id="ARBA00023136"/>
    </source>
</evidence>